<name>A0A5N6NMB9_9ASTR</name>
<comment type="caution">
    <text evidence="1">The sequence shown here is derived from an EMBL/GenBank/DDBJ whole genome shotgun (WGS) entry which is preliminary data.</text>
</comment>
<evidence type="ECO:0000313" key="1">
    <source>
        <dbReference type="EMBL" id="KAD4982456.1"/>
    </source>
</evidence>
<keyword evidence="2" id="KW-1185">Reference proteome</keyword>
<organism evidence="1 2">
    <name type="scientific">Mikania micrantha</name>
    <name type="common">bitter vine</name>
    <dbReference type="NCBI Taxonomy" id="192012"/>
    <lineage>
        <taxon>Eukaryota</taxon>
        <taxon>Viridiplantae</taxon>
        <taxon>Streptophyta</taxon>
        <taxon>Embryophyta</taxon>
        <taxon>Tracheophyta</taxon>
        <taxon>Spermatophyta</taxon>
        <taxon>Magnoliopsida</taxon>
        <taxon>eudicotyledons</taxon>
        <taxon>Gunneridae</taxon>
        <taxon>Pentapetalae</taxon>
        <taxon>asterids</taxon>
        <taxon>campanulids</taxon>
        <taxon>Asterales</taxon>
        <taxon>Asteraceae</taxon>
        <taxon>Asteroideae</taxon>
        <taxon>Heliantheae alliance</taxon>
        <taxon>Eupatorieae</taxon>
        <taxon>Mikania</taxon>
    </lineage>
</organism>
<gene>
    <name evidence="1" type="ORF">E3N88_19127</name>
</gene>
<accession>A0A5N6NMB9</accession>
<reference evidence="1 2" key="1">
    <citation type="submission" date="2019-05" db="EMBL/GenBank/DDBJ databases">
        <title>Mikania micrantha, genome provides insights into the molecular mechanism of rapid growth.</title>
        <authorList>
            <person name="Liu B."/>
        </authorList>
    </citation>
    <scope>NUCLEOTIDE SEQUENCE [LARGE SCALE GENOMIC DNA]</scope>
    <source>
        <strain evidence="1">NLD-2019</strain>
        <tissue evidence="1">Leaf</tissue>
    </source>
</reference>
<proteinExistence type="predicted"/>
<sequence>MFKIRSDPREWFVDFDPPIANGGGVAADYGGCVAVGAAAGYGGGGVAAGYGGDVAAGSSGTYSVAVGTGEDMGVFFLLFSIVEEGILDLLHPS</sequence>
<protein>
    <submittedName>
        <fullName evidence="1">Uncharacterized protein</fullName>
    </submittedName>
</protein>
<dbReference type="Proteomes" id="UP000326396">
    <property type="component" value="Linkage Group LG18"/>
</dbReference>
<dbReference type="EMBL" id="SZYD01000010">
    <property type="protein sequence ID" value="KAD4982456.1"/>
    <property type="molecule type" value="Genomic_DNA"/>
</dbReference>
<evidence type="ECO:0000313" key="2">
    <source>
        <dbReference type="Proteomes" id="UP000326396"/>
    </source>
</evidence>
<dbReference type="AlphaFoldDB" id="A0A5N6NMB9"/>